<name>A0A1E4TE21_9ASCO</name>
<evidence type="ECO:0000313" key="3">
    <source>
        <dbReference type="Proteomes" id="UP000095023"/>
    </source>
</evidence>
<organism evidence="2 3">
    <name type="scientific">Tortispora caseinolytica NRRL Y-17796</name>
    <dbReference type="NCBI Taxonomy" id="767744"/>
    <lineage>
        <taxon>Eukaryota</taxon>
        <taxon>Fungi</taxon>
        <taxon>Dikarya</taxon>
        <taxon>Ascomycota</taxon>
        <taxon>Saccharomycotina</taxon>
        <taxon>Trigonopsidomycetes</taxon>
        <taxon>Trigonopsidales</taxon>
        <taxon>Trigonopsidaceae</taxon>
        <taxon>Tortispora</taxon>
    </lineage>
</organism>
<evidence type="ECO:0000256" key="1">
    <source>
        <dbReference type="SAM" id="MobiDB-lite"/>
    </source>
</evidence>
<gene>
    <name evidence="2" type="ORF">CANCADRAFT_1641</name>
</gene>
<proteinExistence type="predicted"/>
<feature type="compositionally biased region" description="Polar residues" evidence="1">
    <location>
        <begin position="75"/>
        <end position="84"/>
    </location>
</feature>
<sequence length="387" mass="42312">MKTLSDLPRLIPTIYLLDRPSAAARNPPVPDQSNTSDVVGKNYLLSDLSLLFSTVSQSVRSLGSQRLLTSPPPYSTKQSSTHSIHNGLASGEIPLAAQTELPNSPLALSADAPTTLSSASVSDRSSWASSAAFEQNNPRFHVHPSVFFPLPDVYGAEDPIFLPEERCLSKYKYIYAARSKQPMQRSVAKKGSIWLTTQRLIFVPTCMNTTGWSVLLSTVLSLNLAQNTVVMTCTDSLYVTAFIDSGTTRLQFARRCSNMKLSFSISMHLPFEHDHITAPTLPTYEQSDAALQRYLALRESRPPPNETLELTVLERLVFLDYGADGIVVSNIPPAAQRIYDAHYYQYSVLPGLSSEDLGLTEQGIDSINSHSASSTDISTSSSSDVSV</sequence>
<dbReference type="Proteomes" id="UP000095023">
    <property type="component" value="Unassembled WGS sequence"/>
</dbReference>
<evidence type="ECO:0000313" key="2">
    <source>
        <dbReference type="EMBL" id="ODV89908.1"/>
    </source>
</evidence>
<accession>A0A1E4TE21</accession>
<keyword evidence="3" id="KW-1185">Reference proteome</keyword>
<protein>
    <submittedName>
        <fullName evidence="2">Uncharacterized protein</fullName>
    </submittedName>
</protein>
<feature type="region of interest" description="Disordered" evidence="1">
    <location>
        <begin position="64"/>
        <end position="85"/>
    </location>
</feature>
<reference evidence="3" key="1">
    <citation type="submission" date="2016-02" db="EMBL/GenBank/DDBJ databases">
        <title>Comparative genomics of biotechnologically important yeasts.</title>
        <authorList>
            <consortium name="DOE Joint Genome Institute"/>
            <person name="Riley R."/>
            <person name="Haridas S."/>
            <person name="Wolfe K.H."/>
            <person name="Lopes M.R."/>
            <person name="Hittinger C.T."/>
            <person name="Goker M."/>
            <person name="Salamov A."/>
            <person name="Wisecaver J."/>
            <person name="Long T.M."/>
            <person name="Aerts A.L."/>
            <person name="Barry K."/>
            <person name="Choi C."/>
            <person name="Clum A."/>
            <person name="Coughlan A.Y."/>
            <person name="Deshpande S."/>
            <person name="Douglass A.P."/>
            <person name="Hanson S.J."/>
            <person name="Klenk H.-P."/>
            <person name="Labutti K."/>
            <person name="Lapidus A."/>
            <person name="Lindquist E."/>
            <person name="Lipzen A."/>
            <person name="Meier-Kolthoff J.P."/>
            <person name="Ohm R.A."/>
            <person name="Otillar R.P."/>
            <person name="Pangilinan J."/>
            <person name="Peng Y."/>
            <person name="Rokas A."/>
            <person name="Rosa C.A."/>
            <person name="Scheuner C."/>
            <person name="Sibirny A.A."/>
            <person name="Slot J.C."/>
            <person name="Stielow J.B."/>
            <person name="Sun H."/>
            <person name="Kurtzman C.P."/>
            <person name="Blackwell M."/>
            <person name="Jeffries T.W."/>
            <person name="Grigoriev I.V."/>
        </authorList>
    </citation>
    <scope>NUCLEOTIDE SEQUENCE [LARGE SCALE GENOMIC DNA]</scope>
    <source>
        <strain evidence="3">NRRL Y-17796</strain>
    </source>
</reference>
<feature type="region of interest" description="Disordered" evidence="1">
    <location>
        <begin position="368"/>
        <end position="387"/>
    </location>
</feature>
<dbReference type="AlphaFoldDB" id="A0A1E4TE21"/>
<dbReference type="EMBL" id="KV453842">
    <property type="protein sequence ID" value="ODV89908.1"/>
    <property type="molecule type" value="Genomic_DNA"/>
</dbReference>